<proteinExistence type="predicted"/>
<protein>
    <recommendedName>
        <fullName evidence="3">Restriction endonuclease type IV Mrr domain-containing protein</fullName>
    </recommendedName>
</protein>
<reference evidence="1 2" key="1">
    <citation type="submission" date="2019-10" db="EMBL/GenBank/DDBJ databases">
        <title>A soil myxobacterium in the family Polyangiaceae.</title>
        <authorList>
            <person name="Li Y."/>
            <person name="Wang J."/>
        </authorList>
    </citation>
    <scope>NUCLEOTIDE SEQUENCE [LARGE SCALE GENOMIC DNA]</scope>
    <source>
        <strain evidence="1 2">DSM 14734</strain>
    </source>
</reference>
<evidence type="ECO:0000313" key="1">
    <source>
        <dbReference type="EMBL" id="MRG98183.1"/>
    </source>
</evidence>
<dbReference type="EMBL" id="WJIE01000026">
    <property type="protein sequence ID" value="MRG98183.1"/>
    <property type="molecule type" value="Genomic_DNA"/>
</dbReference>
<dbReference type="OrthoDB" id="9803736at2"/>
<keyword evidence="2" id="KW-1185">Reference proteome</keyword>
<comment type="caution">
    <text evidence="1">The sequence shown here is derived from an EMBL/GenBank/DDBJ whole genome shotgun (WGS) entry which is preliminary data.</text>
</comment>
<gene>
    <name evidence="1" type="ORF">GF068_40670</name>
</gene>
<dbReference type="AlphaFoldDB" id="A0A6N7Q1M6"/>
<dbReference type="RefSeq" id="WP_153824956.1">
    <property type="nucleotide sequence ID" value="NZ_WJIE01000026.1"/>
</dbReference>
<dbReference type="Proteomes" id="UP000440224">
    <property type="component" value="Unassembled WGS sequence"/>
</dbReference>
<organism evidence="1 2">
    <name type="scientific">Polyangium spumosum</name>
    <dbReference type="NCBI Taxonomy" id="889282"/>
    <lineage>
        <taxon>Bacteria</taxon>
        <taxon>Pseudomonadati</taxon>
        <taxon>Myxococcota</taxon>
        <taxon>Polyangia</taxon>
        <taxon>Polyangiales</taxon>
        <taxon>Polyangiaceae</taxon>
        <taxon>Polyangium</taxon>
    </lineage>
</organism>
<sequence length="75" mass="8448">MRSLGGRKRGDKCLYVSTGGFTKDAHYEAERADVATTLISLPALRKLVVDHYESLDAETRALVPLRRLYWPVGKK</sequence>
<name>A0A6N7Q1M6_9BACT</name>
<evidence type="ECO:0000313" key="2">
    <source>
        <dbReference type="Proteomes" id="UP000440224"/>
    </source>
</evidence>
<accession>A0A6N7Q1M6</accession>
<evidence type="ECO:0008006" key="3">
    <source>
        <dbReference type="Google" id="ProtNLM"/>
    </source>
</evidence>